<evidence type="ECO:0000259" key="1">
    <source>
        <dbReference type="PROSITE" id="PS50004"/>
    </source>
</evidence>
<dbReference type="OrthoDB" id="269822at2759"/>
<dbReference type="Gene3D" id="2.60.40.150">
    <property type="entry name" value="C2 domain"/>
    <property type="match status" value="1"/>
</dbReference>
<organism evidence="2 3">
    <name type="scientific">Paramuricea clavata</name>
    <name type="common">Red gorgonian</name>
    <name type="synonym">Violescent sea-whip</name>
    <dbReference type="NCBI Taxonomy" id="317549"/>
    <lineage>
        <taxon>Eukaryota</taxon>
        <taxon>Metazoa</taxon>
        <taxon>Cnidaria</taxon>
        <taxon>Anthozoa</taxon>
        <taxon>Octocorallia</taxon>
        <taxon>Malacalcyonacea</taxon>
        <taxon>Plexauridae</taxon>
        <taxon>Paramuricea</taxon>
    </lineage>
</organism>
<dbReference type="EMBL" id="CACRXK020028096">
    <property type="protein sequence ID" value="CAB4041294.1"/>
    <property type="molecule type" value="Genomic_DNA"/>
</dbReference>
<feature type="domain" description="C2" evidence="1">
    <location>
        <begin position="1"/>
        <end position="120"/>
    </location>
</feature>
<dbReference type="PROSITE" id="PS50004">
    <property type="entry name" value="C2"/>
    <property type="match status" value="1"/>
</dbReference>
<evidence type="ECO:0000313" key="3">
    <source>
        <dbReference type="Proteomes" id="UP001152795"/>
    </source>
</evidence>
<dbReference type="Proteomes" id="UP001152795">
    <property type="component" value="Unassembled WGS sequence"/>
</dbReference>
<accession>A0A7D9K5X9</accession>
<keyword evidence="3" id="KW-1185">Reference proteome</keyword>
<dbReference type="PANTHER" id="PTHR10336:SF209">
    <property type="entry name" value="PHOSPHOINOSITIDE PHOSPHOLIPASE C"/>
    <property type="match status" value="1"/>
</dbReference>
<dbReference type="SMART" id="SM00239">
    <property type="entry name" value="C2"/>
    <property type="match status" value="1"/>
</dbReference>
<dbReference type="SUPFAM" id="SSF49562">
    <property type="entry name" value="C2 domain (Calcium/lipid-binding domain, CaLB)"/>
    <property type="match status" value="1"/>
</dbReference>
<dbReference type="CDD" id="cd00275">
    <property type="entry name" value="C2_PLC_like"/>
    <property type="match status" value="1"/>
</dbReference>
<dbReference type="InterPro" id="IPR001192">
    <property type="entry name" value="PI-PLC_fam"/>
</dbReference>
<dbReference type="InterPro" id="IPR035892">
    <property type="entry name" value="C2_domain_sf"/>
</dbReference>
<protein>
    <submittedName>
        <fullName evidence="2">1-phosphatidylinositol 4,5-bisphosphate phosphodiesterase delta-4-like isoform X1</fullName>
    </submittedName>
</protein>
<name>A0A7D9K5X9_PARCT</name>
<sequence length="139" mass="15667">MRLDSPKIAKGQKLTVQVISGQQLPKVSGGSRGEIVDPYVTVAVHDVLEEKQLFQTKVINNNGFDPYWNETFQFRVINPEMALVRFAVYDQDVGKDDFIAQFSLPFTSMKQGYRQIALNGRGTKSLFPASLFVHVQIES</sequence>
<reference evidence="2" key="1">
    <citation type="submission" date="2020-04" db="EMBL/GenBank/DDBJ databases">
        <authorList>
            <person name="Alioto T."/>
            <person name="Alioto T."/>
            <person name="Gomez Garrido J."/>
        </authorList>
    </citation>
    <scope>NUCLEOTIDE SEQUENCE</scope>
    <source>
        <strain evidence="2">A484AB</strain>
    </source>
</reference>
<dbReference type="GO" id="GO:0004435">
    <property type="term" value="F:phosphatidylinositol-4,5-bisphosphate phospholipase C activity"/>
    <property type="evidence" value="ECO:0007669"/>
    <property type="project" value="TreeGrafter"/>
</dbReference>
<evidence type="ECO:0000313" key="2">
    <source>
        <dbReference type="EMBL" id="CAB4041294.1"/>
    </source>
</evidence>
<dbReference type="InterPro" id="IPR000008">
    <property type="entry name" value="C2_dom"/>
</dbReference>
<dbReference type="Pfam" id="PF00168">
    <property type="entry name" value="C2"/>
    <property type="match status" value="1"/>
</dbReference>
<proteinExistence type="predicted"/>
<dbReference type="AlphaFoldDB" id="A0A7D9K5X9"/>
<dbReference type="GO" id="GO:0035556">
    <property type="term" value="P:intracellular signal transduction"/>
    <property type="evidence" value="ECO:0007669"/>
    <property type="project" value="InterPro"/>
</dbReference>
<dbReference type="PANTHER" id="PTHR10336">
    <property type="entry name" value="PHOSPHOINOSITIDE-SPECIFIC PHOSPHOLIPASE C FAMILY PROTEIN"/>
    <property type="match status" value="1"/>
</dbReference>
<comment type="caution">
    <text evidence="2">The sequence shown here is derived from an EMBL/GenBank/DDBJ whole genome shotgun (WGS) entry which is preliminary data.</text>
</comment>
<gene>
    <name evidence="2" type="ORF">PACLA_8A050346</name>
</gene>